<dbReference type="eggNOG" id="KOG0908">
    <property type="taxonomic scope" value="Eukaryota"/>
</dbReference>
<dbReference type="PROSITE" id="PS51352">
    <property type="entry name" value="THIOREDOXIN_2"/>
    <property type="match status" value="1"/>
</dbReference>
<evidence type="ECO:0000256" key="1">
    <source>
        <dbReference type="ARBA" id="ARBA00006347"/>
    </source>
</evidence>
<dbReference type="GO" id="GO:0034976">
    <property type="term" value="P:response to endoplasmic reticulum stress"/>
    <property type="evidence" value="ECO:0007669"/>
    <property type="project" value="TreeGrafter"/>
</dbReference>
<organism evidence="4">
    <name type="scientific">Naegleria gruberi</name>
    <name type="common">Amoeba</name>
    <dbReference type="NCBI Taxonomy" id="5762"/>
    <lineage>
        <taxon>Eukaryota</taxon>
        <taxon>Discoba</taxon>
        <taxon>Heterolobosea</taxon>
        <taxon>Tetramitia</taxon>
        <taxon>Eutetramitia</taxon>
        <taxon>Vahlkampfiidae</taxon>
        <taxon>Naegleria</taxon>
    </lineage>
</organism>
<dbReference type="AlphaFoldDB" id="D2W151"/>
<comment type="similarity">
    <text evidence="1">Belongs to the protein disulfide isomerase family.</text>
</comment>
<dbReference type="Proteomes" id="UP000006671">
    <property type="component" value="Unassembled WGS sequence"/>
</dbReference>
<evidence type="ECO:0000259" key="2">
    <source>
        <dbReference type="PROSITE" id="PS51352"/>
    </source>
</evidence>
<evidence type="ECO:0000313" key="4">
    <source>
        <dbReference type="Proteomes" id="UP000006671"/>
    </source>
</evidence>
<dbReference type="InParanoid" id="D2W151"/>
<dbReference type="STRING" id="5762.D2W151"/>
<sequence length="450" mass="52241">MTEHTHISSDTYERELFTKEEKFNVLINYSPSDACFLDEIDQMIDEQAEDSWLRTNFNFIKSDMDRESIQGKLHFAKDAKPKTIMAFKFPSKERYLMDTSSMEITRESLTQFLKSILDGKAVRYIGRETRHENDEYSPEMKHLKSIVYDTFDEIVMDSKKDVFVALCFNETLEGNFISTMAKILQNEPNLVIGRMNSAYNDYSLEYFPKEKYFPKLTFFSAANKTPIIGDAYVNDECITAKQLLTWIHESCTHKFDMEKYLEQVTQYDELAALIDECKLAVWKVENNLHSIRSILPDYKHPAEEFSIPLKELVKGEDKSKMKELLEKIKSVSLQDMIDLLEQYKAGKTIHLKADETVDSYYLERYEKVIVDFTATWCGPCQAIAPLFGYLSSIEQDIIFLKVDADECQEQCKAFNVDGFPTFKSFKGKNMVQVIIGSDLKGLKKMVENLH</sequence>
<dbReference type="GeneID" id="8856801"/>
<dbReference type="KEGG" id="ngr:NAEGRDRAFT_75090"/>
<dbReference type="EMBL" id="GG738921">
    <property type="protein sequence ID" value="EFC37120.1"/>
    <property type="molecule type" value="Genomic_DNA"/>
</dbReference>
<dbReference type="GO" id="GO:0003756">
    <property type="term" value="F:protein disulfide isomerase activity"/>
    <property type="evidence" value="ECO:0007669"/>
    <property type="project" value="TreeGrafter"/>
</dbReference>
<dbReference type="OrthoDB" id="2121326at2759"/>
<dbReference type="VEuPathDB" id="AmoebaDB:NAEGRDRAFT_75090"/>
<dbReference type="InterPro" id="IPR017937">
    <property type="entry name" value="Thioredoxin_CS"/>
</dbReference>
<dbReference type="SUPFAM" id="SSF52833">
    <property type="entry name" value="Thioredoxin-like"/>
    <property type="match status" value="3"/>
</dbReference>
<protein>
    <submittedName>
        <fullName evidence="3">Predicted protein</fullName>
    </submittedName>
</protein>
<name>D2W151_NAEGR</name>
<dbReference type="PROSITE" id="PS00194">
    <property type="entry name" value="THIOREDOXIN_1"/>
    <property type="match status" value="1"/>
</dbReference>
<dbReference type="PANTHER" id="PTHR18929">
    <property type="entry name" value="PROTEIN DISULFIDE ISOMERASE"/>
    <property type="match status" value="1"/>
</dbReference>
<reference evidence="3 4" key="1">
    <citation type="journal article" date="2010" name="Cell">
        <title>The genome of Naegleria gruberi illuminates early eukaryotic versatility.</title>
        <authorList>
            <person name="Fritz-Laylin L.K."/>
            <person name="Prochnik S.E."/>
            <person name="Ginger M.L."/>
            <person name="Dacks J.B."/>
            <person name="Carpenter M.L."/>
            <person name="Field M.C."/>
            <person name="Kuo A."/>
            <person name="Paredez A."/>
            <person name="Chapman J."/>
            <person name="Pham J."/>
            <person name="Shu S."/>
            <person name="Neupane R."/>
            <person name="Cipriano M."/>
            <person name="Mancuso J."/>
            <person name="Tu H."/>
            <person name="Salamov A."/>
            <person name="Lindquist E."/>
            <person name="Shapiro H."/>
            <person name="Lucas S."/>
            <person name="Grigoriev I.V."/>
            <person name="Cande W.Z."/>
            <person name="Fulton C."/>
            <person name="Rokhsar D.S."/>
            <person name="Dawson S.C."/>
        </authorList>
    </citation>
    <scope>NUCLEOTIDE SEQUENCE [LARGE SCALE GENOMIC DNA]</scope>
    <source>
        <strain evidence="3 4">NEG-M</strain>
    </source>
</reference>
<dbReference type="CDD" id="cd02947">
    <property type="entry name" value="TRX_family"/>
    <property type="match status" value="1"/>
</dbReference>
<dbReference type="Pfam" id="PF00085">
    <property type="entry name" value="Thioredoxin"/>
    <property type="match status" value="1"/>
</dbReference>
<dbReference type="PANTHER" id="PTHR18929:SF240">
    <property type="entry name" value="PROTEIN DISULFIDE-ISOMERASE"/>
    <property type="match status" value="1"/>
</dbReference>
<gene>
    <name evidence="3" type="ORF">NAEGRDRAFT_75090</name>
</gene>
<dbReference type="Gene3D" id="3.40.30.10">
    <property type="entry name" value="Glutaredoxin"/>
    <property type="match status" value="2"/>
</dbReference>
<dbReference type="RefSeq" id="XP_002669864.1">
    <property type="nucleotide sequence ID" value="XM_002669818.1"/>
</dbReference>
<accession>D2W151</accession>
<dbReference type="PRINTS" id="PR00421">
    <property type="entry name" value="THIOREDOXIN"/>
</dbReference>
<proteinExistence type="inferred from homology"/>
<dbReference type="InterPro" id="IPR036249">
    <property type="entry name" value="Thioredoxin-like_sf"/>
</dbReference>
<feature type="domain" description="Thioredoxin" evidence="2">
    <location>
        <begin position="289"/>
        <end position="450"/>
    </location>
</feature>
<evidence type="ECO:0000313" key="3">
    <source>
        <dbReference type="EMBL" id="EFC37120.1"/>
    </source>
</evidence>
<keyword evidence="4" id="KW-1185">Reference proteome</keyword>
<dbReference type="GO" id="GO:0005783">
    <property type="term" value="C:endoplasmic reticulum"/>
    <property type="evidence" value="ECO:0007669"/>
    <property type="project" value="TreeGrafter"/>
</dbReference>
<dbReference type="GO" id="GO:0006457">
    <property type="term" value="P:protein folding"/>
    <property type="evidence" value="ECO:0007669"/>
    <property type="project" value="TreeGrafter"/>
</dbReference>
<dbReference type="InterPro" id="IPR013766">
    <property type="entry name" value="Thioredoxin_domain"/>
</dbReference>